<evidence type="ECO:0000313" key="8">
    <source>
        <dbReference type="Proteomes" id="UP000253941"/>
    </source>
</evidence>
<dbReference type="HAMAP" id="MF_00724">
    <property type="entry name" value="FliE"/>
    <property type="match status" value="1"/>
</dbReference>
<keyword evidence="7" id="KW-0969">Cilium</keyword>
<keyword evidence="8" id="KW-1185">Reference proteome</keyword>
<feature type="region of interest" description="Disordered" evidence="6">
    <location>
        <begin position="16"/>
        <end position="37"/>
    </location>
</feature>
<dbReference type="GO" id="GO:0003774">
    <property type="term" value="F:cytoskeletal motor activity"/>
    <property type="evidence" value="ECO:0007669"/>
    <property type="project" value="InterPro"/>
</dbReference>
<dbReference type="NCBIfam" id="TIGR00205">
    <property type="entry name" value="fliE"/>
    <property type="match status" value="1"/>
</dbReference>
<dbReference type="GO" id="GO:0071973">
    <property type="term" value="P:bacterial-type flagellum-dependent cell motility"/>
    <property type="evidence" value="ECO:0007669"/>
    <property type="project" value="InterPro"/>
</dbReference>
<dbReference type="EMBL" id="QPMH01000019">
    <property type="protein sequence ID" value="RDD60843.1"/>
    <property type="molecule type" value="Genomic_DNA"/>
</dbReference>
<keyword evidence="7" id="KW-0966">Cell projection</keyword>
<proteinExistence type="inferred from homology"/>
<evidence type="ECO:0000256" key="5">
    <source>
        <dbReference type="NCBIfam" id="TIGR00205"/>
    </source>
</evidence>
<gene>
    <name evidence="4 7" type="primary">fliE</name>
    <name evidence="7" type="ORF">DRB17_16050</name>
</gene>
<dbReference type="Proteomes" id="UP000253941">
    <property type="component" value="Unassembled WGS sequence"/>
</dbReference>
<protein>
    <recommendedName>
        <fullName evidence="4 5">Flagellar hook-basal body complex protein FliE</fullName>
    </recommendedName>
</protein>
<comment type="similarity">
    <text evidence="2 4">Belongs to the FliE family.</text>
</comment>
<dbReference type="RefSeq" id="WP_114583239.1">
    <property type="nucleotide sequence ID" value="NZ_QPMH01000019.1"/>
</dbReference>
<evidence type="ECO:0000256" key="3">
    <source>
        <dbReference type="ARBA" id="ARBA00023143"/>
    </source>
</evidence>
<name>A0A369T689_9PROT</name>
<evidence type="ECO:0000256" key="2">
    <source>
        <dbReference type="ARBA" id="ARBA00009272"/>
    </source>
</evidence>
<keyword evidence="3 4" id="KW-0975">Bacterial flagellum</keyword>
<accession>A0A369T689</accession>
<organism evidence="7 8">
    <name type="scientific">Ferruginivarius sediminum</name>
    <dbReference type="NCBI Taxonomy" id="2661937"/>
    <lineage>
        <taxon>Bacteria</taxon>
        <taxon>Pseudomonadati</taxon>
        <taxon>Pseudomonadota</taxon>
        <taxon>Alphaproteobacteria</taxon>
        <taxon>Rhodospirillales</taxon>
        <taxon>Rhodospirillaceae</taxon>
        <taxon>Ferruginivarius</taxon>
    </lineage>
</organism>
<reference evidence="7 8" key="1">
    <citation type="submission" date="2018-07" db="EMBL/GenBank/DDBJ databases">
        <title>Venubactetium sediminum gen. nov., sp. nov., isolated from a marine solar saltern.</title>
        <authorList>
            <person name="Wang S."/>
        </authorList>
    </citation>
    <scope>NUCLEOTIDE SEQUENCE [LARGE SCALE GENOMIC DNA]</scope>
    <source>
        <strain evidence="7 8">WD2A32</strain>
    </source>
</reference>
<dbReference type="PRINTS" id="PR01006">
    <property type="entry name" value="FLGHOOKFLIE"/>
</dbReference>
<dbReference type="AlphaFoldDB" id="A0A369T689"/>
<keyword evidence="7" id="KW-0282">Flagellum</keyword>
<evidence type="ECO:0000256" key="1">
    <source>
        <dbReference type="ARBA" id="ARBA00004117"/>
    </source>
</evidence>
<dbReference type="InterPro" id="IPR001624">
    <property type="entry name" value="FliE"/>
</dbReference>
<dbReference type="GO" id="GO:0009425">
    <property type="term" value="C:bacterial-type flagellum basal body"/>
    <property type="evidence" value="ECO:0007669"/>
    <property type="project" value="UniProtKB-SubCell"/>
</dbReference>
<dbReference type="PANTHER" id="PTHR34653:SF1">
    <property type="entry name" value="FLAGELLAR HOOK-BASAL BODY COMPLEX PROTEIN FLIE"/>
    <property type="match status" value="1"/>
</dbReference>
<evidence type="ECO:0000256" key="4">
    <source>
        <dbReference type="HAMAP-Rule" id="MF_00724"/>
    </source>
</evidence>
<sequence length="106" mass="11211">MTVSYSEALAAYNRVAQQARPADSQSSGESEATGGQDFAKVLRESAGDAIGTLRTAETQSLAAAAGKADINDVVMAMSQAEMTLQTVVTLRDRAVQAYQDILRMPI</sequence>
<dbReference type="GO" id="GO:0005198">
    <property type="term" value="F:structural molecule activity"/>
    <property type="evidence" value="ECO:0007669"/>
    <property type="project" value="UniProtKB-UniRule"/>
</dbReference>
<dbReference type="Pfam" id="PF02049">
    <property type="entry name" value="FliE"/>
    <property type="match status" value="1"/>
</dbReference>
<comment type="subcellular location">
    <subcellularLocation>
        <location evidence="1 4">Bacterial flagellum basal body</location>
    </subcellularLocation>
</comment>
<comment type="caution">
    <text evidence="7">The sequence shown here is derived from an EMBL/GenBank/DDBJ whole genome shotgun (WGS) entry which is preliminary data.</text>
</comment>
<evidence type="ECO:0000256" key="6">
    <source>
        <dbReference type="SAM" id="MobiDB-lite"/>
    </source>
</evidence>
<dbReference type="PANTHER" id="PTHR34653">
    <property type="match status" value="1"/>
</dbReference>
<evidence type="ECO:0000313" key="7">
    <source>
        <dbReference type="EMBL" id="RDD60843.1"/>
    </source>
</evidence>